<evidence type="ECO:0000313" key="1">
    <source>
        <dbReference type="EMBL" id="ODQ63017.1"/>
    </source>
</evidence>
<reference evidence="1 2" key="1">
    <citation type="journal article" date="2016" name="Proc. Natl. Acad. Sci. U.S.A.">
        <title>Comparative genomics of biotechnologically important yeasts.</title>
        <authorList>
            <person name="Riley R."/>
            <person name="Haridas S."/>
            <person name="Wolfe K.H."/>
            <person name="Lopes M.R."/>
            <person name="Hittinger C.T."/>
            <person name="Goeker M."/>
            <person name="Salamov A.A."/>
            <person name="Wisecaver J.H."/>
            <person name="Long T.M."/>
            <person name="Calvey C.H."/>
            <person name="Aerts A.L."/>
            <person name="Barry K.W."/>
            <person name="Choi C."/>
            <person name="Clum A."/>
            <person name="Coughlan A.Y."/>
            <person name="Deshpande S."/>
            <person name="Douglass A.P."/>
            <person name="Hanson S.J."/>
            <person name="Klenk H.-P."/>
            <person name="LaButti K.M."/>
            <person name="Lapidus A."/>
            <person name="Lindquist E.A."/>
            <person name="Lipzen A.M."/>
            <person name="Meier-Kolthoff J.P."/>
            <person name="Ohm R.A."/>
            <person name="Otillar R.P."/>
            <person name="Pangilinan J.L."/>
            <person name="Peng Y."/>
            <person name="Rokas A."/>
            <person name="Rosa C.A."/>
            <person name="Scheuner C."/>
            <person name="Sibirny A.A."/>
            <person name="Slot J.C."/>
            <person name="Stielow J.B."/>
            <person name="Sun H."/>
            <person name="Kurtzman C.P."/>
            <person name="Blackwell M."/>
            <person name="Grigoriev I.V."/>
            <person name="Jeffries T.W."/>
        </authorList>
    </citation>
    <scope>NUCLEOTIDE SEQUENCE [LARGE SCALE GENOMIC DNA]</scope>
    <source>
        <strain evidence="2">ATCC 58044 / CBS 1984 / NCYC 433 / NRRL Y-366-8</strain>
    </source>
</reference>
<name>A0A1E3PDS3_WICAA</name>
<dbReference type="RefSeq" id="XP_019042224.1">
    <property type="nucleotide sequence ID" value="XM_019185459.1"/>
</dbReference>
<organism evidence="1 2">
    <name type="scientific">Wickerhamomyces anomalus (strain ATCC 58044 / CBS 1984 / NCYC 433 / NRRL Y-366-8)</name>
    <name type="common">Yeast</name>
    <name type="synonym">Hansenula anomala</name>
    <dbReference type="NCBI Taxonomy" id="683960"/>
    <lineage>
        <taxon>Eukaryota</taxon>
        <taxon>Fungi</taxon>
        <taxon>Dikarya</taxon>
        <taxon>Ascomycota</taxon>
        <taxon>Saccharomycotina</taxon>
        <taxon>Saccharomycetes</taxon>
        <taxon>Phaffomycetales</taxon>
        <taxon>Wickerhamomycetaceae</taxon>
        <taxon>Wickerhamomyces</taxon>
    </lineage>
</organism>
<evidence type="ECO:0000313" key="2">
    <source>
        <dbReference type="Proteomes" id="UP000094112"/>
    </source>
</evidence>
<dbReference type="AlphaFoldDB" id="A0A1E3PDS3"/>
<protein>
    <submittedName>
        <fullName evidence="1">Uncharacterized protein</fullName>
    </submittedName>
</protein>
<gene>
    <name evidence="1" type="ORF">WICANDRAFT_82900</name>
</gene>
<sequence>MNVELLKFELFHQLNRDHTMDRLIRFRHGCKQYCPTMKTTVKAFFLSTNTIPWNTQFALVFPISSVLAKLGPERSSGCSS</sequence>
<dbReference type="Proteomes" id="UP000094112">
    <property type="component" value="Unassembled WGS sequence"/>
</dbReference>
<dbReference type="EMBL" id="KV454208">
    <property type="protein sequence ID" value="ODQ63017.1"/>
    <property type="molecule type" value="Genomic_DNA"/>
</dbReference>
<proteinExistence type="predicted"/>
<dbReference type="GeneID" id="30202705"/>
<accession>A0A1E3PDS3</accession>
<keyword evidence="2" id="KW-1185">Reference proteome</keyword>